<evidence type="ECO:0000313" key="7">
    <source>
        <dbReference type="Proteomes" id="UP000192783"/>
    </source>
</evidence>
<evidence type="ECO:0000256" key="2">
    <source>
        <dbReference type="ARBA" id="ARBA00022840"/>
    </source>
</evidence>
<feature type="domain" description="Helix-hairpin-helix DNA-binding motif class 1" evidence="4">
    <location>
        <begin position="91"/>
        <end position="105"/>
    </location>
</feature>
<feature type="region of interest" description="Disordered" evidence="3">
    <location>
        <begin position="727"/>
        <end position="752"/>
    </location>
</feature>
<dbReference type="Pfam" id="PF14520">
    <property type="entry name" value="HHH_5"/>
    <property type="match status" value="1"/>
</dbReference>
<dbReference type="InterPro" id="IPR010994">
    <property type="entry name" value="RuvA_2-like"/>
</dbReference>
<dbReference type="STRING" id="1121390.SAMN02746041_02772"/>
<evidence type="ECO:0000256" key="3">
    <source>
        <dbReference type="SAM" id="MobiDB-lite"/>
    </source>
</evidence>
<dbReference type="AlphaFoldDB" id="A0A1W1XS40"/>
<dbReference type="GO" id="GO:0005524">
    <property type="term" value="F:ATP binding"/>
    <property type="evidence" value="ECO:0007669"/>
    <property type="project" value="UniProtKB-KW"/>
</dbReference>
<dbReference type="InterPro" id="IPR041451">
    <property type="entry name" value="RecD2_SH13"/>
</dbReference>
<dbReference type="InterPro" id="IPR050534">
    <property type="entry name" value="Coronavir_polyprotein_1ab"/>
</dbReference>
<dbReference type="Pfam" id="PF23139">
    <property type="entry name" value="OB_YrrC"/>
    <property type="match status" value="1"/>
</dbReference>
<feature type="domain" description="Helix-hairpin-helix DNA-binding motif class 1" evidence="4">
    <location>
        <begin position="183"/>
        <end position="202"/>
    </location>
</feature>
<keyword evidence="7" id="KW-1185">Reference proteome</keyword>
<dbReference type="CDD" id="cd17933">
    <property type="entry name" value="DEXSc_RecD-like"/>
    <property type="match status" value="1"/>
</dbReference>
<dbReference type="SUPFAM" id="SSF52540">
    <property type="entry name" value="P-loop containing nucleoside triphosphate hydrolases"/>
    <property type="match status" value="2"/>
</dbReference>
<dbReference type="Proteomes" id="UP000192783">
    <property type="component" value="Unassembled WGS sequence"/>
</dbReference>
<dbReference type="Pfam" id="PF13538">
    <property type="entry name" value="UvrD_C_2"/>
    <property type="match status" value="1"/>
</dbReference>
<dbReference type="HAMAP" id="MF_01488">
    <property type="entry name" value="RecD2"/>
    <property type="match status" value="1"/>
</dbReference>
<dbReference type="GO" id="GO:0017116">
    <property type="term" value="F:single-stranded DNA helicase activity"/>
    <property type="evidence" value="ECO:0007669"/>
    <property type="project" value="TreeGrafter"/>
</dbReference>
<dbReference type="Pfam" id="PF13245">
    <property type="entry name" value="AAA_19"/>
    <property type="match status" value="1"/>
</dbReference>
<keyword evidence="1" id="KW-0547">Nucleotide-binding</keyword>
<dbReference type="SUPFAM" id="SSF47781">
    <property type="entry name" value="RuvA domain 2-like"/>
    <property type="match status" value="1"/>
</dbReference>
<sequence length="752" mass="83163">MSETIQGQIERVTFVSEEDGYSVLKLKVKGRRDLVTVVGSFASATPGEILKLRGSWGMHPKYGEQFRAEHYETLSPDTVEGIRKYLGSGLIKGIGPVMAKRVVKAFGKATLDVIDREPERLLEVEGIGPKRLKQILKAWEDQKEIREVMIFLRGHGVSAAYATRIFKHYGRESLKVLQENPYRLAMDVHGIGFVTADKIAQNLGFQKDSPLRAEAGLHYVLFRATEDGHVCLPRSLLLAQGRELLECSSETLEEAMDRLAADGRVVLQPLTGEAAESFRESQAVYLRGYHSAETQIAQRLKYLAAIPKRIKAETARDALERVQGSLPVQLAPQQEGAVFQALTRKVVVITGGPGTGKTTLIQAICAAYRSLGARLCLAAPTGRAAKRLAEATGHGAATIHRLLEFSPQAGGFQRNEQKPLNADCIIVDEASMLDTLLTHHLLKAVPPKATLVLVGDVDQLPSVGAGSVLEDLIQCGAFPVVRLTEIFRQARKSLIVVNAHRIRSGEFPYLNRDPDRLSDFYFIEKDDPEAVVQIVVRLCSERIPSRFRLHAIDDIQVLSPMHRGAVGAQRLNQALQEALNPKGRALERGGRTFRVGDKVMQIRNNYDKEVFNGDLGRIAAVDEESQEVRVRVDGRQVSYDFSELDELVHAYAISVHKSQGSEYPAVVVPLLTQHYMMLQRNLLYTAVTRGKRLVILVGSKKALAIAVRNDKTQQRYTLLRHRLSETAPPLSRVKSRPEAEGAGREAQGSGGK</sequence>
<dbReference type="InterPro" id="IPR003593">
    <property type="entry name" value="AAA+_ATPase"/>
</dbReference>
<evidence type="ECO:0000259" key="4">
    <source>
        <dbReference type="SMART" id="SM00278"/>
    </source>
</evidence>
<dbReference type="PANTHER" id="PTHR43788:SF6">
    <property type="entry name" value="DNA HELICASE B"/>
    <property type="match status" value="1"/>
</dbReference>
<keyword evidence="2" id="KW-0067">ATP-binding</keyword>
<dbReference type="Gene3D" id="2.30.30.940">
    <property type="match status" value="1"/>
</dbReference>
<evidence type="ECO:0000313" key="6">
    <source>
        <dbReference type="EMBL" id="SMC26790.1"/>
    </source>
</evidence>
<dbReference type="InterPro" id="IPR055446">
    <property type="entry name" value="RecD2_N_OB"/>
</dbReference>
<reference evidence="6 7" key="1">
    <citation type="submission" date="2017-04" db="EMBL/GenBank/DDBJ databases">
        <authorList>
            <person name="Afonso C.L."/>
            <person name="Miller P.J."/>
            <person name="Scott M.A."/>
            <person name="Spackman E."/>
            <person name="Goraichik I."/>
            <person name="Dimitrov K.M."/>
            <person name="Suarez D.L."/>
            <person name="Swayne D.E."/>
        </authorList>
    </citation>
    <scope>NUCLEOTIDE SEQUENCE [LARGE SCALE GENOMIC DNA]</scope>
    <source>
        <strain evidence="6 7">DSM 13146</strain>
    </source>
</reference>
<dbReference type="SMART" id="SM00382">
    <property type="entry name" value="AAA"/>
    <property type="match status" value="1"/>
</dbReference>
<dbReference type="Gene3D" id="3.40.50.300">
    <property type="entry name" value="P-loop containing nucleotide triphosphate hydrolases"/>
    <property type="match status" value="2"/>
</dbReference>
<dbReference type="OrthoDB" id="9763659at2"/>
<gene>
    <name evidence="6" type="ORF">SAMN02746041_02772</name>
</gene>
<evidence type="ECO:0000256" key="1">
    <source>
        <dbReference type="ARBA" id="ARBA00022741"/>
    </source>
</evidence>
<dbReference type="InterPro" id="IPR006345">
    <property type="entry name" value="RecD2"/>
</dbReference>
<proteinExistence type="inferred from homology"/>
<evidence type="ECO:0000259" key="5">
    <source>
        <dbReference type="SMART" id="SM00382"/>
    </source>
</evidence>
<dbReference type="GO" id="GO:0009338">
    <property type="term" value="C:exodeoxyribonuclease V complex"/>
    <property type="evidence" value="ECO:0007669"/>
    <property type="project" value="TreeGrafter"/>
</dbReference>
<accession>A0A1W1XS40</accession>
<dbReference type="PANTHER" id="PTHR43788">
    <property type="entry name" value="DNA2/NAM7 HELICASE FAMILY MEMBER"/>
    <property type="match status" value="1"/>
</dbReference>
<dbReference type="GO" id="GO:0006310">
    <property type="term" value="P:DNA recombination"/>
    <property type="evidence" value="ECO:0007669"/>
    <property type="project" value="InterPro"/>
</dbReference>
<dbReference type="EMBL" id="FWXF01000018">
    <property type="protein sequence ID" value="SMC26790.1"/>
    <property type="molecule type" value="Genomic_DNA"/>
</dbReference>
<dbReference type="NCBIfam" id="TIGR01448">
    <property type="entry name" value="recD_rel"/>
    <property type="match status" value="1"/>
</dbReference>
<organism evidence="6 7">
    <name type="scientific">Desulfacinum hydrothermale DSM 13146</name>
    <dbReference type="NCBI Taxonomy" id="1121390"/>
    <lineage>
        <taxon>Bacteria</taxon>
        <taxon>Pseudomonadati</taxon>
        <taxon>Thermodesulfobacteriota</taxon>
        <taxon>Syntrophobacteria</taxon>
        <taxon>Syntrophobacterales</taxon>
        <taxon>Syntrophobacteraceae</taxon>
        <taxon>Desulfacinum</taxon>
    </lineage>
</organism>
<dbReference type="Gene3D" id="1.10.150.20">
    <property type="entry name" value="5' to 3' exonuclease, C-terminal subdomain"/>
    <property type="match status" value="1"/>
</dbReference>
<dbReference type="Pfam" id="PF14490">
    <property type="entry name" value="HHH_RecD2"/>
    <property type="match status" value="1"/>
</dbReference>
<dbReference type="GO" id="GO:0043139">
    <property type="term" value="F:5'-3' DNA helicase activity"/>
    <property type="evidence" value="ECO:0007669"/>
    <property type="project" value="InterPro"/>
</dbReference>
<feature type="domain" description="Helix-hairpin-helix DNA-binding motif class 1" evidence="4">
    <location>
        <begin position="119"/>
        <end position="138"/>
    </location>
</feature>
<dbReference type="SMART" id="SM00278">
    <property type="entry name" value="HhH1"/>
    <property type="match status" value="3"/>
</dbReference>
<name>A0A1W1XS40_9BACT</name>
<dbReference type="Pfam" id="PF18335">
    <property type="entry name" value="SH3_13"/>
    <property type="match status" value="1"/>
</dbReference>
<dbReference type="InterPro" id="IPR027785">
    <property type="entry name" value="UvrD-like_helicase_C"/>
</dbReference>
<dbReference type="RefSeq" id="WP_084058695.1">
    <property type="nucleotide sequence ID" value="NZ_FWXF01000018.1"/>
</dbReference>
<dbReference type="CDD" id="cd18809">
    <property type="entry name" value="SF1_C_RecD"/>
    <property type="match status" value="1"/>
</dbReference>
<dbReference type="InterPro" id="IPR029493">
    <property type="entry name" value="RecD2-like_HHH"/>
</dbReference>
<dbReference type="GO" id="GO:0003677">
    <property type="term" value="F:DNA binding"/>
    <property type="evidence" value="ECO:0007669"/>
    <property type="project" value="InterPro"/>
</dbReference>
<dbReference type="GO" id="GO:0006281">
    <property type="term" value="P:DNA repair"/>
    <property type="evidence" value="ECO:0007669"/>
    <property type="project" value="InterPro"/>
</dbReference>
<protein>
    <submittedName>
        <fullName evidence="6">Exodeoxyribonuclease V alpha subunit</fullName>
    </submittedName>
</protein>
<dbReference type="InterPro" id="IPR027417">
    <property type="entry name" value="P-loop_NTPase"/>
</dbReference>
<feature type="domain" description="AAA+ ATPase" evidence="5">
    <location>
        <begin position="343"/>
        <end position="484"/>
    </location>
</feature>
<dbReference type="InterPro" id="IPR003583">
    <property type="entry name" value="Hlx-hairpin-Hlx_DNA-bd_motif"/>
</dbReference>
<dbReference type="Gene3D" id="1.10.10.2220">
    <property type="match status" value="1"/>
</dbReference>